<dbReference type="PANTHER" id="PTHR10545">
    <property type="entry name" value="DIAMINE N-ACETYLTRANSFERASE"/>
    <property type="match status" value="1"/>
</dbReference>
<dbReference type="SUPFAM" id="SSF55729">
    <property type="entry name" value="Acyl-CoA N-acyltransferases (Nat)"/>
    <property type="match status" value="1"/>
</dbReference>
<dbReference type="PANTHER" id="PTHR10545:SF29">
    <property type="entry name" value="GH14572P-RELATED"/>
    <property type="match status" value="1"/>
</dbReference>
<dbReference type="InterPro" id="IPR051016">
    <property type="entry name" value="Diverse_Substrate_AcTransf"/>
</dbReference>
<comment type="similarity">
    <text evidence="1">Belongs to the acetyltransferase family.</text>
</comment>
<evidence type="ECO:0000259" key="5">
    <source>
        <dbReference type="PROSITE" id="PS51186"/>
    </source>
</evidence>
<reference evidence="6 7" key="1">
    <citation type="submission" date="2016-10" db="EMBL/GenBank/DDBJ databases">
        <title>The Draft Genome Sequence of Actinokineospora bangkokensis 44EHWT reveals the biosynthetic pathway of antifungal compounds Thailandins with unusual extender unit butylmalonyl-CoA.</title>
        <authorList>
            <person name="Greule A."/>
            <person name="Intra B."/>
            <person name="Flemming S."/>
            <person name="Rommel M.G."/>
            <person name="Panbangred W."/>
            <person name="Bechthold A."/>
        </authorList>
    </citation>
    <scope>NUCLEOTIDE SEQUENCE [LARGE SCALE GENOMIC DNA]</scope>
    <source>
        <strain evidence="6 7">44EHW</strain>
    </source>
</reference>
<dbReference type="Pfam" id="PF00583">
    <property type="entry name" value="Acetyltransf_1"/>
    <property type="match status" value="1"/>
</dbReference>
<dbReference type="RefSeq" id="WP_075977070.1">
    <property type="nucleotide sequence ID" value="NZ_MKQR01000026.1"/>
</dbReference>
<feature type="domain" description="N-acetyltransferase" evidence="5">
    <location>
        <begin position="3"/>
        <end position="159"/>
    </location>
</feature>
<dbReference type="InterPro" id="IPR016181">
    <property type="entry name" value="Acyl_CoA_acyltransferase"/>
</dbReference>
<dbReference type="Proteomes" id="UP000186040">
    <property type="component" value="Unassembled WGS sequence"/>
</dbReference>
<name>A0A1Q9LEE2_9PSEU</name>
<dbReference type="FunFam" id="3.40.630.30:FF:000064">
    <property type="entry name" value="GNAT family acetyltransferase"/>
    <property type="match status" value="1"/>
</dbReference>
<dbReference type="EMBL" id="MKQR01000026">
    <property type="protein sequence ID" value="OLR90396.1"/>
    <property type="molecule type" value="Genomic_DNA"/>
</dbReference>
<evidence type="ECO:0000256" key="4">
    <source>
        <dbReference type="SAM" id="Coils"/>
    </source>
</evidence>
<sequence>MSGAVRRVRESDVDAVVALEHELAAYQRAADRCELTAEQLHRALFGADPALFGHVVEVGGEVVGSALWFLSFSTWRGEHGIYLEHLIVRAGHRGGGLGRALLAALAAECVARGYPRLEWAVMDWNEPSIGFYRSLGGEPLGGQTVYRLAGGALAALGGGQGGGVTRPTSG</sequence>
<comment type="caution">
    <text evidence="6">The sequence shown here is derived from an EMBL/GenBank/DDBJ whole genome shotgun (WGS) entry which is preliminary data.</text>
</comment>
<protein>
    <submittedName>
        <fullName evidence="6">GNAT family N-acetyltransferase</fullName>
    </submittedName>
</protein>
<organism evidence="6 7">
    <name type="scientific">Actinokineospora bangkokensis</name>
    <dbReference type="NCBI Taxonomy" id="1193682"/>
    <lineage>
        <taxon>Bacteria</taxon>
        <taxon>Bacillati</taxon>
        <taxon>Actinomycetota</taxon>
        <taxon>Actinomycetes</taxon>
        <taxon>Pseudonocardiales</taxon>
        <taxon>Pseudonocardiaceae</taxon>
        <taxon>Actinokineospora</taxon>
    </lineage>
</organism>
<keyword evidence="2 6" id="KW-0808">Transferase</keyword>
<keyword evidence="4" id="KW-0175">Coiled coil</keyword>
<dbReference type="STRING" id="1193682.BJP25_27480"/>
<dbReference type="GO" id="GO:0008080">
    <property type="term" value="F:N-acetyltransferase activity"/>
    <property type="evidence" value="ECO:0007669"/>
    <property type="project" value="TreeGrafter"/>
</dbReference>
<proteinExistence type="inferred from homology"/>
<dbReference type="OrthoDB" id="9805924at2"/>
<dbReference type="AlphaFoldDB" id="A0A1Q9LEE2"/>
<evidence type="ECO:0000256" key="2">
    <source>
        <dbReference type="ARBA" id="ARBA00022679"/>
    </source>
</evidence>
<dbReference type="PROSITE" id="PS51186">
    <property type="entry name" value="GNAT"/>
    <property type="match status" value="1"/>
</dbReference>
<accession>A0A1Q9LEE2</accession>
<dbReference type="Gene3D" id="3.40.630.30">
    <property type="match status" value="1"/>
</dbReference>
<keyword evidence="7" id="KW-1185">Reference proteome</keyword>
<keyword evidence="3" id="KW-0012">Acyltransferase</keyword>
<dbReference type="InterPro" id="IPR000182">
    <property type="entry name" value="GNAT_dom"/>
</dbReference>
<evidence type="ECO:0000313" key="7">
    <source>
        <dbReference type="Proteomes" id="UP000186040"/>
    </source>
</evidence>
<evidence type="ECO:0000256" key="1">
    <source>
        <dbReference type="ARBA" id="ARBA00008694"/>
    </source>
</evidence>
<gene>
    <name evidence="6" type="ORF">BJP25_27480</name>
</gene>
<evidence type="ECO:0000256" key="3">
    <source>
        <dbReference type="ARBA" id="ARBA00023315"/>
    </source>
</evidence>
<feature type="coiled-coil region" evidence="4">
    <location>
        <begin position="16"/>
        <end position="43"/>
    </location>
</feature>
<evidence type="ECO:0000313" key="6">
    <source>
        <dbReference type="EMBL" id="OLR90396.1"/>
    </source>
</evidence>